<dbReference type="GO" id="GO:0019185">
    <property type="term" value="C:snRNA-activating protein complex"/>
    <property type="evidence" value="ECO:0007669"/>
    <property type="project" value="TreeGrafter"/>
</dbReference>
<comment type="subunit">
    <text evidence="9">Part of the SNAPc complex composed of 5 subunits: SNAPC1, SNAPC2, SNAPC3, SNAPC4 and SNAPC5. SNAPC3 interacts with SNAPC1.</text>
</comment>
<evidence type="ECO:0000256" key="7">
    <source>
        <dbReference type="ARBA" id="ARBA00023242"/>
    </source>
</evidence>
<evidence type="ECO:0000256" key="3">
    <source>
        <dbReference type="ARBA" id="ARBA00013634"/>
    </source>
</evidence>
<reference evidence="13" key="1">
    <citation type="submission" date="2025-08" db="UniProtKB">
        <authorList>
            <consortium name="RefSeq"/>
        </authorList>
    </citation>
    <scope>IDENTIFICATION</scope>
    <source>
        <tissue evidence="13">Sperm</tissue>
    </source>
</reference>
<dbReference type="GO" id="GO:0042795">
    <property type="term" value="P:snRNA transcription by RNA polymerase II"/>
    <property type="evidence" value="ECO:0007669"/>
    <property type="project" value="TreeGrafter"/>
</dbReference>
<evidence type="ECO:0000313" key="13">
    <source>
        <dbReference type="RefSeq" id="XP_032809075.1"/>
    </source>
</evidence>
<dbReference type="GO" id="GO:0001006">
    <property type="term" value="F:RNA polymerase III type 3 promoter sequence-specific DNA binding"/>
    <property type="evidence" value="ECO:0007669"/>
    <property type="project" value="TreeGrafter"/>
</dbReference>
<evidence type="ECO:0000256" key="11">
    <source>
        <dbReference type="SAM" id="MobiDB-lite"/>
    </source>
</evidence>
<evidence type="ECO:0000256" key="2">
    <source>
        <dbReference type="ARBA" id="ARBA00010410"/>
    </source>
</evidence>
<comment type="function">
    <text evidence="8">Part of the SNAPc complex required for the transcription of both RNA polymerase II and III small-nuclear RNA genes. Binds to the proximal sequence element (PSE), a non-TATA-box basal promoter element common to these 2 types of genes. Recruits TBP and BRF2 to the U6 snRNA TATA box.</text>
</comment>
<dbReference type="Proteomes" id="UP001318040">
    <property type="component" value="Chromosome 13"/>
</dbReference>
<proteinExistence type="inferred from homology"/>
<dbReference type="GO" id="GO:0005634">
    <property type="term" value="C:nucleus"/>
    <property type="evidence" value="ECO:0007669"/>
    <property type="project" value="UniProtKB-SubCell"/>
</dbReference>
<evidence type="ECO:0000256" key="5">
    <source>
        <dbReference type="ARBA" id="ARBA00023125"/>
    </source>
</evidence>
<comment type="subcellular location">
    <subcellularLocation>
        <location evidence="1">Nucleus</location>
    </subcellularLocation>
</comment>
<organism evidence="12 13">
    <name type="scientific">Petromyzon marinus</name>
    <name type="common">Sea lamprey</name>
    <dbReference type="NCBI Taxonomy" id="7757"/>
    <lineage>
        <taxon>Eukaryota</taxon>
        <taxon>Metazoa</taxon>
        <taxon>Chordata</taxon>
        <taxon>Craniata</taxon>
        <taxon>Vertebrata</taxon>
        <taxon>Cyclostomata</taxon>
        <taxon>Hyperoartia</taxon>
        <taxon>Petromyzontiformes</taxon>
        <taxon>Petromyzontidae</taxon>
        <taxon>Petromyzon</taxon>
    </lineage>
</organism>
<feature type="compositionally biased region" description="Low complexity" evidence="11">
    <location>
        <begin position="23"/>
        <end position="41"/>
    </location>
</feature>
<evidence type="ECO:0000313" key="12">
    <source>
        <dbReference type="Proteomes" id="UP001318040"/>
    </source>
</evidence>
<dbReference type="InterPro" id="IPR022042">
    <property type="entry name" value="snRNA-activating_su3"/>
</dbReference>
<keyword evidence="4" id="KW-0805">Transcription regulation</keyword>
<keyword evidence="5" id="KW-0238">DNA-binding</keyword>
<evidence type="ECO:0000256" key="6">
    <source>
        <dbReference type="ARBA" id="ARBA00023163"/>
    </source>
</evidence>
<comment type="similarity">
    <text evidence="2">Belongs to the SNAPC3/SRD2 family.</text>
</comment>
<gene>
    <name evidence="13" type="primary">SNAPC3</name>
</gene>
<keyword evidence="12" id="KW-1185">Reference proteome</keyword>
<dbReference type="KEGG" id="pmrn:116941873"/>
<dbReference type="GO" id="GO:0000978">
    <property type="term" value="F:RNA polymerase II cis-regulatory region sequence-specific DNA binding"/>
    <property type="evidence" value="ECO:0007669"/>
    <property type="project" value="TreeGrafter"/>
</dbReference>
<dbReference type="GO" id="GO:0003681">
    <property type="term" value="F:bent DNA binding"/>
    <property type="evidence" value="ECO:0007669"/>
    <property type="project" value="TreeGrafter"/>
</dbReference>
<keyword evidence="6" id="KW-0804">Transcription</keyword>
<sequence>MAEAACGSGLRAPPPPPPPPAAAPAATPLATPLSASSPGAVEGRGHGRGQGGQACGDELRLEVAGSHSSPVWVRGLAERWRSRLAAAEARRRGGSEALEQELSLVCGVETLRCPAEALNCDPRSIPPHVELLTLRLRQQYLEKKQRLRPTGAPTNKRIQTMLREMELQYHAKQSEEPEDAIPPGEVLLDVNVYYPIILQRHKCSKPHQVLHVLGSQKLTELRDALPCVSDLQMLGEYSNTPDLAPEHTSRDLYKSAFFYFEGIFYNDMRFPECQDLSRTIVEWASCLDRGHGPFEARSMEDHTFNDLVLKVGFPYLYCHQGDCEHIIIVKDIRMVNPDDCQDRSLYPLLVSKHCFMSRKCLVCKIYTAKWVTNNDELAPEDPCFFCDVCFRMLHYDESGGKVCDFEAFPYVDPGIFN</sequence>
<dbReference type="GO" id="GO:0042796">
    <property type="term" value="P:snRNA transcription by RNA polymerase III"/>
    <property type="evidence" value="ECO:0007669"/>
    <property type="project" value="TreeGrafter"/>
</dbReference>
<dbReference type="Pfam" id="PF12251">
    <property type="entry name" value="SNAPC3"/>
    <property type="match status" value="1"/>
</dbReference>
<dbReference type="AlphaFoldDB" id="A0AAJ7WT73"/>
<dbReference type="CTD" id="6619"/>
<dbReference type="PANTHER" id="PTHR13421:SF16">
    <property type="entry name" value="SNRNA-ACTIVATING PROTEIN COMPLEX SUBUNIT 3"/>
    <property type="match status" value="1"/>
</dbReference>
<dbReference type="GO" id="GO:0001046">
    <property type="term" value="F:core promoter sequence-specific DNA binding"/>
    <property type="evidence" value="ECO:0007669"/>
    <property type="project" value="TreeGrafter"/>
</dbReference>
<evidence type="ECO:0000256" key="10">
    <source>
        <dbReference type="ARBA" id="ARBA00029606"/>
    </source>
</evidence>
<evidence type="ECO:0000256" key="4">
    <source>
        <dbReference type="ARBA" id="ARBA00023015"/>
    </source>
</evidence>
<evidence type="ECO:0000256" key="8">
    <source>
        <dbReference type="ARBA" id="ARBA00025193"/>
    </source>
</evidence>
<name>A0AAJ7WT73_PETMA</name>
<feature type="region of interest" description="Disordered" evidence="11">
    <location>
        <begin position="1"/>
        <end position="54"/>
    </location>
</feature>
<evidence type="ECO:0000256" key="1">
    <source>
        <dbReference type="ARBA" id="ARBA00004123"/>
    </source>
</evidence>
<evidence type="ECO:0000256" key="9">
    <source>
        <dbReference type="ARBA" id="ARBA00025958"/>
    </source>
</evidence>
<dbReference type="PANTHER" id="PTHR13421">
    <property type="entry name" value="SNRNA-ACTIVATING PROTEIN COMPLEX SUBUNIT 3"/>
    <property type="match status" value="1"/>
</dbReference>
<dbReference type="RefSeq" id="XP_032809075.1">
    <property type="nucleotide sequence ID" value="XM_032953184.1"/>
</dbReference>
<feature type="compositionally biased region" description="Pro residues" evidence="11">
    <location>
        <begin position="12"/>
        <end position="22"/>
    </location>
</feature>
<protein>
    <recommendedName>
        <fullName evidence="3">snRNA-activating protein complex subunit 3</fullName>
    </recommendedName>
    <alternativeName>
        <fullName evidence="10">Small nuclear RNA-activating complex polypeptide 3</fullName>
    </alternativeName>
</protein>
<accession>A0AAJ7WT73</accession>
<keyword evidence="7" id="KW-0539">Nucleus</keyword>